<dbReference type="OrthoDB" id="3788377at2759"/>
<dbReference type="Proteomes" id="UP000799770">
    <property type="component" value="Unassembled WGS sequence"/>
</dbReference>
<proteinExistence type="predicted"/>
<reference evidence="2" key="1">
    <citation type="journal article" date="2020" name="Stud. Mycol.">
        <title>101 Dothideomycetes genomes: a test case for predicting lifestyles and emergence of pathogens.</title>
        <authorList>
            <person name="Haridas S."/>
            <person name="Albert R."/>
            <person name="Binder M."/>
            <person name="Bloem J."/>
            <person name="Labutti K."/>
            <person name="Salamov A."/>
            <person name="Andreopoulos B."/>
            <person name="Baker S."/>
            <person name="Barry K."/>
            <person name="Bills G."/>
            <person name="Bluhm B."/>
            <person name="Cannon C."/>
            <person name="Castanera R."/>
            <person name="Culley D."/>
            <person name="Daum C."/>
            <person name="Ezra D."/>
            <person name="Gonzalez J."/>
            <person name="Henrissat B."/>
            <person name="Kuo A."/>
            <person name="Liang C."/>
            <person name="Lipzen A."/>
            <person name="Lutzoni F."/>
            <person name="Magnuson J."/>
            <person name="Mondo S."/>
            <person name="Nolan M."/>
            <person name="Ohm R."/>
            <person name="Pangilinan J."/>
            <person name="Park H.-J."/>
            <person name="Ramirez L."/>
            <person name="Alfaro M."/>
            <person name="Sun H."/>
            <person name="Tritt A."/>
            <person name="Yoshinaga Y."/>
            <person name="Zwiers L.-H."/>
            <person name="Turgeon B."/>
            <person name="Goodwin S."/>
            <person name="Spatafora J."/>
            <person name="Crous P."/>
            <person name="Grigoriev I."/>
        </authorList>
    </citation>
    <scope>NUCLEOTIDE SEQUENCE</scope>
    <source>
        <strain evidence="2">CBS 627.86</strain>
    </source>
</reference>
<accession>A0A6A5ZAD6</accession>
<keyword evidence="3" id="KW-1185">Reference proteome</keyword>
<protein>
    <submittedName>
        <fullName evidence="2">Uncharacterized protein</fullName>
    </submittedName>
</protein>
<evidence type="ECO:0000313" key="2">
    <source>
        <dbReference type="EMBL" id="KAF2116479.1"/>
    </source>
</evidence>
<evidence type="ECO:0000313" key="3">
    <source>
        <dbReference type="Proteomes" id="UP000799770"/>
    </source>
</evidence>
<feature type="region of interest" description="Disordered" evidence="1">
    <location>
        <begin position="148"/>
        <end position="183"/>
    </location>
</feature>
<dbReference type="EMBL" id="ML977320">
    <property type="protein sequence ID" value="KAF2116479.1"/>
    <property type="molecule type" value="Genomic_DNA"/>
</dbReference>
<sequence length="270" mass="29540">MCLGGLVLGIRVLLLKPSRSPSFPHRSYHHFRTAHSSYQSTSSTPIIFRSTVSAVDATSYSFLPLSTTSAATGSQLFTMSSPASPVPTPASDKATQRTLSTAHYRVSQYYDGKAVRVQESRRRPHVIGYPKQSMSKDFLLFDTESKENTAIDSKSTNESSHSRRSPKSTSMQLRTRGETHVTRVKPCAPRAKAQAVIIHAPSPTRTQKSEALLLIQKTSMPTPPPTPKLGRLSTPELSDLDDAPFCDCCVQEPIVKYCASCGCSLFDTTV</sequence>
<name>A0A6A5ZAD6_9PLEO</name>
<gene>
    <name evidence="2" type="ORF">BDV96DRAFT_598386</name>
</gene>
<evidence type="ECO:0000256" key="1">
    <source>
        <dbReference type="SAM" id="MobiDB-lite"/>
    </source>
</evidence>
<organism evidence="2 3">
    <name type="scientific">Lophiotrema nucula</name>
    <dbReference type="NCBI Taxonomy" id="690887"/>
    <lineage>
        <taxon>Eukaryota</taxon>
        <taxon>Fungi</taxon>
        <taxon>Dikarya</taxon>
        <taxon>Ascomycota</taxon>
        <taxon>Pezizomycotina</taxon>
        <taxon>Dothideomycetes</taxon>
        <taxon>Pleosporomycetidae</taxon>
        <taxon>Pleosporales</taxon>
        <taxon>Lophiotremataceae</taxon>
        <taxon>Lophiotrema</taxon>
    </lineage>
</organism>
<dbReference type="AlphaFoldDB" id="A0A6A5ZAD6"/>